<name>A0ABD6D8B7_9EURY</name>
<reference evidence="3 4" key="1">
    <citation type="journal article" date="2019" name="Int. J. Syst. Evol. Microbiol.">
        <title>The Global Catalogue of Microorganisms (GCM) 10K type strain sequencing project: providing services to taxonomists for standard genome sequencing and annotation.</title>
        <authorList>
            <consortium name="The Broad Institute Genomics Platform"/>
            <consortium name="The Broad Institute Genome Sequencing Center for Infectious Disease"/>
            <person name="Wu L."/>
            <person name="Ma J."/>
        </authorList>
    </citation>
    <scope>NUCLEOTIDE SEQUENCE [LARGE SCALE GENOMIC DNA]</scope>
    <source>
        <strain evidence="3 4">CGMCC 1.10593</strain>
    </source>
</reference>
<feature type="transmembrane region" description="Helical" evidence="1">
    <location>
        <begin position="70"/>
        <end position="89"/>
    </location>
</feature>
<feature type="transmembrane region" description="Helical" evidence="1">
    <location>
        <begin position="38"/>
        <end position="58"/>
    </location>
</feature>
<comment type="caution">
    <text evidence="3">The sequence shown here is derived from an EMBL/GenBank/DDBJ whole genome shotgun (WGS) entry which is preliminary data.</text>
</comment>
<protein>
    <recommendedName>
        <fullName evidence="2">DUF8147 domain-containing protein</fullName>
    </recommendedName>
</protein>
<dbReference type="Proteomes" id="UP001597052">
    <property type="component" value="Unassembled WGS sequence"/>
</dbReference>
<keyword evidence="1" id="KW-0472">Membrane</keyword>
<keyword evidence="4" id="KW-1185">Reference proteome</keyword>
<dbReference type="InterPro" id="IPR058460">
    <property type="entry name" value="DUF8147"/>
</dbReference>
<keyword evidence="1" id="KW-0812">Transmembrane</keyword>
<feature type="domain" description="DUF8147" evidence="2">
    <location>
        <begin position="4"/>
        <end position="112"/>
    </location>
</feature>
<dbReference type="AlphaFoldDB" id="A0ABD6D8B7"/>
<dbReference type="RefSeq" id="WP_256396864.1">
    <property type="nucleotide sequence ID" value="NZ_JANHDJ010000005.1"/>
</dbReference>
<evidence type="ECO:0000313" key="3">
    <source>
        <dbReference type="EMBL" id="MFD1641534.1"/>
    </source>
</evidence>
<proteinExistence type="predicted"/>
<evidence type="ECO:0000256" key="1">
    <source>
        <dbReference type="SAM" id="Phobius"/>
    </source>
</evidence>
<gene>
    <name evidence="3" type="ORF">ACFSBW_06560</name>
</gene>
<sequence length="130" mass="12664">MTLKPLVYALAAGLAVFLAVGVAVTELASAWIEFSLFVGLPAGIVAGTAAAAAVTFGLSGGADRRLRHIASGLAGFGVGFLLAVIGLGALGVGVVLSMGVAVVVGLVAAVVGYLRGPTTLDPTTATSEIN</sequence>
<feature type="transmembrane region" description="Helical" evidence="1">
    <location>
        <begin position="95"/>
        <end position="114"/>
    </location>
</feature>
<dbReference type="Pfam" id="PF26472">
    <property type="entry name" value="DUF8147"/>
    <property type="match status" value="1"/>
</dbReference>
<dbReference type="EMBL" id="JBHUDM010000002">
    <property type="protein sequence ID" value="MFD1641534.1"/>
    <property type="molecule type" value="Genomic_DNA"/>
</dbReference>
<organism evidence="3 4">
    <name type="scientific">Halohasta litorea</name>
    <dbReference type="NCBI Taxonomy" id="869891"/>
    <lineage>
        <taxon>Archaea</taxon>
        <taxon>Methanobacteriati</taxon>
        <taxon>Methanobacteriota</taxon>
        <taxon>Stenosarchaea group</taxon>
        <taxon>Halobacteria</taxon>
        <taxon>Halobacteriales</taxon>
        <taxon>Haloferacaceae</taxon>
        <taxon>Halohasta</taxon>
    </lineage>
</organism>
<keyword evidence="1" id="KW-1133">Transmembrane helix</keyword>
<evidence type="ECO:0000313" key="4">
    <source>
        <dbReference type="Proteomes" id="UP001597052"/>
    </source>
</evidence>
<feature type="transmembrane region" description="Helical" evidence="1">
    <location>
        <begin position="7"/>
        <end position="32"/>
    </location>
</feature>
<accession>A0ABD6D8B7</accession>
<evidence type="ECO:0000259" key="2">
    <source>
        <dbReference type="Pfam" id="PF26472"/>
    </source>
</evidence>